<reference evidence="3 4" key="1">
    <citation type="journal article" date="2011" name="Genome Res.">
        <title>Phylogeny-wide analysis of social amoeba genomes highlights ancient origins for complex intercellular communication.</title>
        <authorList>
            <person name="Heidel A.J."/>
            <person name="Lawal H.M."/>
            <person name="Felder M."/>
            <person name="Schilde C."/>
            <person name="Helps N.R."/>
            <person name="Tunggal B."/>
            <person name="Rivero F."/>
            <person name="John U."/>
            <person name="Schleicher M."/>
            <person name="Eichinger L."/>
            <person name="Platzer M."/>
            <person name="Noegel A.A."/>
            <person name="Schaap P."/>
            <person name="Gloeckner G."/>
        </authorList>
    </citation>
    <scope>NUCLEOTIDE SEQUENCE [LARGE SCALE GENOMIC DNA]</scope>
    <source>
        <strain evidence="4">ATCC 26659 / Pp 5 / PN500</strain>
    </source>
</reference>
<dbReference type="GeneID" id="31362497"/>
<keyword evidence="2" id="KW-0812">Transmembrane</keyword>
<protein>
    <recommendedName>
        <fullName evidence="5">Glycerophosphocholine acyltransferase 1</fullName>
    </recommendedName>
</protein>
<feature type="transmembrane region" description="Helical" evidence="2">
    <location>
        <begin position="336"/>
        <end position="356"/>
    </location>
</feature>
<sequence>MDKYKNKDKDKEIEEIPKSNLKLDNIKENDFQIVPPTIQRSNSLSGPSSKQHHPDEENEDDRNSFMKETLTPSSHIGIYRRYSVDDSAQKFRTRMTDYKILKKLKVLEYVTEKRNEFENILLKNGASQIIRAKDKFMFVLARLYNYKQKKQHYFLFDFCYYANVLLIFYLYGTNRSPILFKICFSFCNGPLIFATIAWRNSLVFHSLDKATSVLIHIFPAIVCSALRWNIIPAESHLDKNAIYTTWTDSLFIPLGFYLAWQTCYLYVMKLRKNTIKERNYITSLSFLTNHTGQHLINKVLNILPTKKIYVFILSQFLYTVLTILPCKFYYNNEYLHLGFIFTMLLVCLWNGANYYIEFFSQHYVNQLKEKEERWKKIIMQSTGNGMSTAAHESVDTTTSNTTNKVDSTSGQTKIDEYISPQSPIITIVGDGNS</sequence>
<evidence type="ECO:0000313" key="4">
    <source>
        <dbReference type="Proteomes" id="UP000001396"/>
    </source>
</evidence>
<dbReference type="OMA" id="CVISFIC"/>
<dbReference type="Pfam" id="PF10998">
    <property type="entry name" value="DUF2838"/>
    <property type="match status" value="1"/>
</dbReference>
<evidence type="ECO:0000256" key="1">
    <source>
        <dbReference type="SAM" id="MobiDB-lite"/>
    </source>
</evidence>
<organism evidence="3 4">
    <name type="scientific">Heterostelium pallidum (strain ATCC 26659 / Pp 5 / PN500)</name>
    <name type="common">Cellular slime mold</name>
    <name type="synonym">Polysphondylium pallidum</name>
    <dbReference type="NCBI Taxonomy" id="670386"/>
    <lineage>
        <taxon>Eukaryota</taxon>
        <taxon>Amoebozoa</taxon>
        <taxon>Evosea</taxon>
        <taxon>Eumycetozoa</taxon>
        <taxon>Dictyostelia</taxon>
        <taxon>Acytosteliales</taxon>
        <taxon>Acytosteliaceae</taxon>
        <taxon>Heterostelium</taxon>
    </lineage>
</organism>
<keyword evidence="2" id="KW-0472">Membrane</keyword>
<dbReference type="RefSeq" id="XP_020432314.1">
    <property type="nucleotide sequence ID" value="XM_020577866.1"/>
</dbReference>
<dbReference type="PANTHER" id="PTHR31201">
    <property type="entry name" value="OS01G0585100 PROTEIN"/>
    <property type="match status" value="1"/>
</dbReference>
<dbReference type="InterPro" id="IPR021261">
    <property type="entry name" value="GPCAT"/>
</dbReference>
<feature type="transmembrane region" description="Helical" evidence="2">
    <location>
        <begin position="250"/>
        <end position="268"/>
    </location>
</feature>
<feature type="region of interest" description="Disordered" evidence="1">
    <location>
        <begin position="387"/>
        <end position="408"/>
    </location>
</feature>
<dbReference type="Proteomes" id="UP000001396">
    <property type="component" value="Unassembled WGS sequence"/>
</dbReference>
<dbReference type="EMBL" id="ADBJ01000031">
    <property type="protein sequence ID" value="EFA80194.1"/>
    <property type="molecule type" value="Genomic_DNA"/>
</dbReference>
<dbReference type="AlphaFoldDB" id="D3BE63"/>
<dbReference type="STRING" id="670386.D3BE63"/>
<gene>
    <name evidence="3" type="ORF">PPL_07016</name>
</gene>
<feature type="transmembrane region" description="Helical" evidence="2">
    <location>
        <begin position="308"/>
        <end position="330"/>
    </location>
</feature>
<dbReference type="PANTHER" id="PTHR31201:SF6">
    <property type="entry name" value="GLYCEROPHOSPHOCHOLINE ACYLTRANSFERASE 1"/>
    <property type="match status" value="1"/>
</dbReference>
<feature type="transmembrane region" description="Helical" evidence="2">
    <location>
        <begin position="210"/>
        <end position="230"/>
    </location>
</feature>
<feature type="transmembrane region" description="Helical" evidence="2">
    <location>
        <begin position="153"/>
        <end position="172"/>
    </location>
</feature>
<accession>D3BE63</accession>
<feature type="compositionally biased region" description="Basic and acidic residues" evidence="1">
    <location>
        <begin position="1"/>
        <end position="17"/>
    </location>
</feature>
<evidence type="ECO:0000256" key="2">
    <source>
        <dbReference type="SAM" id="Phobius"/>
    </source>
</evidence>
<keyword evidence="2" id="KW-1133">Transmembrane helix</keyword>
<feature type="region of interest" description="Disordered" evidence="1">
    <location>
        <begin position="1"/>
        <end position="63"/>
    </location>
</feature>
<keyword evidence="4" id="KW-1185">Reference proteome</keyword>
<evidence type="ECO:0008006" key="5">
    <source>
        <dbReference type="Google" id="ProtNLM"/>
    </source>
</evidence>
<dbReference type="GO" id="GO:0006656">
    <property type="term" value="P:phosphatidylcholine biosynthetic process"/>
    <property type="evidence" value="ECO:0007669"/>
    <property type="project" value="TreeGrafter"/>
</dbReference>
<feature type="compositionally biased region" description="Polar residues" evidence="1">
    <location>
        <begin position="395"/>
        <end position="408"/>
    </location>
</feature>
<evidence type="ECO:0000313" key="3">
    <source>
        <dbReference type="EMBL" id="EFA80194.1"/>
    </source>
</evidence>
<comment type="caution">
    <text evidence="3">The sequence shown here is derived from an EMBL/GenBank/DDBJ whole genome shotgun (WGS) entry which is preliminary data.</text>
</comment>
<dbReference type="InParanoid" id="D3BE63"/>
<name>D3BE63_HETP5</name>
<feature type="compositionally biased region" description="Polar residues" evidence="1">
    <location>
        <begin position="38"/>
        <end position="49"/>
    </location>
</feature>
<proteinExistence type="predicted"/>
<feature type="transmembrane region" description="Helical" evidence="2">
    <location>
        <begin position="178"/>
        <end position="198"/>
    </location>
</feature>